<proteinExistence type="predicted"/>
<dbReference type="AlphaFoldDB" id="A0A841PNW4"/>
<accession>A0A841PNW4</accession>
<feature type="compositionally biased region" description="Low complexity" evidence="1">
    <location>
        <begin position="1"/>
        <end position="12"/>
    </location>
</feature>
<reference evidence="2 3" key="1">
    <citation type="submission" date="2020-08" db="EMBL/GenBank/DDBJ databases">
        <title>Genomic Encyclopedia of Type Strains, Phase IV (KMG-IV): sequencing the most valuable type-strain genomes for metagenomic binning, comparative biology and taxonomic classification.</title>
        <authorList>
            <person name="Goeker M."/>
        </authorList>
    </citation>
    <scope>NUCLEOTIDE SEQUENCE [LARGE SCALE GENOMIC DNA]</scope>
    <source>
        <strain evidence="2 3">DSM 100039</strain>
    </source>
</reference>
<evidence type="ECO:0000313" key="2">
    <source>
        <dbReference type="EMBL" id="MBB6414348.1"/>
    </source>
</evidence>
<evidence type="ECO:0000313" key="3">
    <source>
        <dbReference type="Proteomes" id="UP000556329"/>
    </source>
</evidence>
<sequence length="85" mass="9347">MMPSASASSMAPLHTKEIGKPSLRRVATRPFQTIVATTSSVRSNLLGLVTAGPPYDDVRLEFVELPERAIDVQRVDLLWVDAVRN</sequence>
<organism evidence="2 3">
    <name type="scientific">Mesorhizobium sangaii</name>
    <dbReference type="NCBI Taxonomy" id="505389"/>
    <lineage>
        <taxon>Bacteria</taxon>
        <taxon>Pseudomonadati</taxon>
        <taxon>Pseudomonadota</taxon>
        <taxon>Alphaproteobacteria</taxon>
        <taxon>Hyphomicrobiales</taxon>
        <taxon>Phyllobacteriaceae</taxon>
        <taxon>Mesorhizobium</taxon>
    </lineage>
</organism>
<keyword evidence="3" id="KW-1185">Reference proteome</keyword>
<feature type="region of interest" description="Disordered" evidence="1">
    <location>
        <begin position="1"/>
        <end position="22"/>
    </location>
</feature>
<dbReference type="EMBL" id="JACHEF010000021">
    <property type="protein sequence ID" value="MBB6414348.1"/>
    <property type="molecule type" value="Genomic_DNA"/>
</dbReference>
<evidence type="ECO:0000256" key="1">
    <source>
        <dbReference type="SAM" id="MobiDB-lite"/>
    </source>
</evidence>
<protein>
    <submittedName>
        <fullName evidence="2">Uncharacterized protein</fullName>
    </submittedName>
</protein>
<comment type="caution">
    <text evidence="2">The sequence shown here is derived from an EMBL/GenBank/DDBJ whole genome shotgun (WGS) entry which is preliminary data.</text>
</comment>
<name>A0A841PNW4_9HYPH</name>
<dbReference type="Proteomes" id="UP000556329">
    <property type="component" value="Unassembled WGS sequence"/>
</dbReference>
<gene>
    <name evidence="2" type="ORF">HNQ71_007058</name>
</gene>